<evidence type="ECO:0000313" key="2">
    <source>
        <dbReference type="EMBL" id="KMT23360.1"/>
    </source>
</evidence>
<evidence type="ECO:0000259" key="1">
    <source>
        <dbReference type="Pfam" id="PF01979"/>
    </source>
</evidence>
<dbReference type="PANTHER" id="PTHR43135:SF3">
    <property type="entry name" value="ALPHA-D-RIBOSE 1-METHYLPHOSPHONATE 5-TRIPHOSPHATE DIPHOSPHATASE"/>
    <property type="match status" value="1"/>
</dbReference>
<dbReference type="Proteomes" id="UP000036756">
    <property type="component" value="Unassembled WGS sequence"/>
</dbReference>
<dbReference type="InterPro" id="IPR011059">
    <property type="entry name" value="Metal-dep_hydrolase_composite"/>
</dbReference>
<keyword evidence="2" id="KW-0378">Hydrolase</keyword>
<dbReference type="InterPro" id="IPR006680">
    <property type="entry name" value="Amidohydro-rel"/>
</dbReference>
<dbReference type="RefSeq" id="WP_048569173.1">
    <property type="nucleotide sequence ID" value="NZ_LFVU01000001.1"/>
</dbReference>
<dbReference type="PATRIC" id="fig|1121307.3.peg.2553"/>
<dbReference type="CDD" id="cd01309">
    <property type="entry name" value="Met_dep_hydrolase_C"/>
    <property type="match status" value="1"/>
</dbReference>
<sequence>MKNNKLLIKGGRILTVSSKIIEKGDILIKNGKIADIAEEINIRDADETIDATGLTITPGLIEAHCHIGIFEDSIGEGGNDGNESTDPLTPHLRAIDAINPMDRAFLEAISGGITTVSTGPGSSNILAGSFTIMKTYGHRVDKMVLKEVSAIKAAFGENPKRNHGSNGSSPKTRMAIAAMLREILQKAKIYLEKKEQIKKGEFLDYDIKYESLIPLLKGEIPLKVHAHRADDIFTAIRIIREFNLKATLDHCTDGHLIADDLKEEGFSTIVGPALTDRSKAEVKNLSFETAKALYDKGLLVAIITDHPEVPVNRLNVCAALCVKEGLSNEEALKMITINPAKILGIDKRVGSIEIGKDADIAIFDGDPLDARSSVKWTIIDGKVVYSA</sequence>
<dbReference type="AlphaFoldDB" id="A0A0J8DBB3"/>
<dbReference type="Pfam" id="PF01979">
    <property type="entry name" value="Amidohydro_1"/>
    <property type="match status" value="1"/>
</dbReference>
<dbReference type="OrthoDB" id="9802793at2"/>
<dbReference type="SUPFAM" id="SSF51338">
    <property type="entry name" value="Composite domain of metallo-dependent hydrolases"/>
    <property type="match status" value="1"/>
</dbReference>
<organism evidence="2 3">
    <name type="scientific">Clostridium cylindrosporum DSM 605</name>
    <dbReference type="NCBI Taxonomy" id="1121307"/>
    <lineage>
        <taxon>Bacteria</taxon>
        <taxon>Bacillati</taxon>
        <taxon>Bacillota</taxon>
        <taxon>Clostridia</taxon>
        <taxon>Eubacteriales</taxon>
        <taxon>Clostridiaceae</taxon>
        <taxon>Clostridium</taxon>
    </lineage>
</organism>
<keyword evidence="3" id="KW-1185">Reference proteome</keyword>
<comment type="caution">
    <text evidence="2">The sequence shown here is derived from an EMBL/GenBank/DDBJ whole genome shotgun (WGS) entry which is preliminary data.</text>
</comment>
<evidence type="ECO:0000313" key="3">
    <source>
        <dbReference type="Proteomes" id="UP000036756"/>
    </source>
</evidence>
<dbReference type="Gene3D" id="2.30.40.10">
    <property type="entry name" value="Urease, subunit C, domain 1"/>
    <property type="match status" value="1"/>
</dbReference>
<dbReference type="PANTHER" id="PTHR43135">
    <property type="entry name" value="ALPHA-D-RIBOSE 1-METHYLPHOSPHONATE 5-TRIPHOSPHATE DIPHOSPHATASE"/>
    <property type="match status" value="1"/>
</dbReference>
<dbReference type="SUPFAM" id="SSF51556">
    <property type="entry name" value="Metallo-dependent hydrolases"/>
    <property type="match status" value="1"/>
</dbReference>
<dbReference type="InterPro" id="IPR051781">
    <property type="entry name" value="Metallo-dep_Hydrolase"/>
</dbReference>
<proteinExistence type="predicted"/>
<dbReference type="STRING" id="1121307.CLCY_8c00970"/>
<dbReference type="InterPro" id="IPR032466">
    <property type="entry name" value="Metal_Hydrolase"/>
</dbReference>
<dbReference type="GO" id="GO:0016810">
    <property type="term" value="F:hydrolase activity, acting on carbon-nitrogen (but not peptide) bonds"/>
    <property type="evidence" value="ECO:0007669"/>
    <property type="project" value="InterPro"/>
</dbReference>
<dbReference type="EMBL" id="LFVU01000001">
    <property type="protein sequence ID" value="KMT23360.1"/>
    <property type="molecule type" value="Genomic_DNA"/>
</dbReference>
<gene>
    <name evidence="2" type="ORF">CLCY_8c00970</name>
</gene>
<accession>A0A0J8DBB3</accession>
<reference evidence="2 3" key="1">
    <citation type="submission" date="2015-06" db="EMBL/GenBank/DDBJ databases">
        <title>Draft genome sequence of the purine-degrading Clostridium cylindrosporum HC-1 (DSM 605).</title>
        <authorList>
            <person name="Poehlein A."/>
            <person name="Schiel-Bengelsdorf B."/>
            <person name="Bengelsdorf F."/>
            <person name="Daniel R."/>
            <person name="Duerre P."/>
        </authorList>
    </citation>
    <scope>NUCLEOTIDE SEQUENCE [LARGE SCALE GENOMIC DNA]</scope>
    <source>
        <strain evidence="2 3">DSM 605</strain>
    </source>
</reference>
<name>A0A0J8DBB3_CLOCY</name>
<dbReference type="Gene3D" id="3.20.20.140">
    <property type="entry name" value="Metal-dependent hydrolases"/>
    <property type="match status" value="1"/>
</dbReference>
<feature type="domain" description="Amidohydrolase-related" evidence="1">
    <location>
        <begin position="286"/>
        <end position="384"/>
    </location>
</feature>
<protein>
    <submittedName>
        <fullName evidence="2">Amidohydrolase</fullName>
    </submittedName>
</protein>